<dbReference type="Pfam" id="PF00034">
    <property type="entry name" value="Cytochrom_C"/>
    <property type="match status" value="1"/>
</dbReference>
<evidence type="ECO:0000256" key="3">
    <source>
        <dbReference type="ARBA" id="ARBA00023004"/>
    </source>
</evidence>
<feature type="chain" id="PRO_5030099515" evidence="5">
    <location>
        <begin position="27"/>
        <end position="202"/>
    </location>
</feature>
<keyword evidence="1 4" id="KW-0349">Heme</keyword>
<keyword evidence="3 4" id="KW-0408">Iron</keyword>
<comment type="caution">
    <text evidence="7">The sequence shown here is derived from an EMBL/GenBank/DDBJ whole genome shotgun (WGS) entry which is preliminary data.</text>
</comment>
<accession>A0A4R7P0E1</accession>
<keyword evidence="5" id="KW-0732">Signal</keyword>
<evidence type="ECO:0000256" key="1">
    <source>
        <dbReference type="ARBA" id="ARBA00022617"/>
    </source>
</evidence>
<evidence type="ECO:0000259" key="6">
    <source>
        <dbReference type="PROSITE" id="PS51007"/>
    </source>
</evidence>
<sequence>MSARCLVATLSLLVLVLATLSPTTMAGDNESLTASYRAKGQAGLDRLQQSEMQQACSGPVGMEVAADVATKIQKAAMDGVVLPADGKLLGQWEKGQKIAQTGTGMQSSDDPATPNGGNCYACHQLAPEEISFGTLGPSLAGYGKIRGQSEAMLKYTWTRIWNSHAYSACSHMPRFGDAKILTEEQIRDVMAFLFDPASPVNK</sequence>
<proteinExistence type="predicted"/>
<organism evidence="7 8">
    <name type="scientific">Panacagrimonas perspica</name>
    <dbReference type="NCBI Taxonomy" id="381431"/>
    <lineage>
        <taxon>Bacteria</taxon>
        <taxon>Pseudomonadati</taxon>
        <taxon>Pseudomonadota</taxon>
        <taxon>Gammaproteobacteria</taxon>
        <taxon>Nevskiales</taxon>
        <taxon>Nevskiaceae</taxon>
        <taxon>Panacagrimonas</taxon>
    </lineage>
</organism>
<keyword evidence="8" id="KW-1185">Reference proteome</keyword>
<dbReference type="Gene3D" id="1.10.760.10">
    <property type="entry name" value="Cytochrome c-like domain"/>
    <property type="match status" value="1"/>
</dbReference>
<dbReference type="InterPro" id="IPR009056">
    <property type="entry name" value="Cyt_c-like_dom"/>
</dbReference>
<feature type="domain" description="Cytochrome c" evidence="6">
    <location>
        <begin position="99"/>
        <end position="197"/>
    </location>
</feature>
<name>A0A4R7P0E1_9GAMM</name>
<dbReference type="NCBIfam" id="TIGR04485">
    <property type="entry name" value="thiosulf_SoxX"/>
    <property type="match status" value="1"/>
</dbReference>
<evidence type="ECO:0000256" key="5">
    <source>
        <dbReference type="SAM" id="SignalP"/>
    </source>
</evidence>
<dbReference type="PROSITE" id="PS51007">
    <property type="entry name" value="CYTC"/>
    <property type="match status" value="1"/>
</dbReference>
<keyword evidence="2 4" id="KW-0479">Metal-binding</keyword>
<dbReference type="EMBL" id="SOBT01000010">
    <property type="protein sequence ID" value="TDU26511.1"/>
    <property type="molecule type" value="Genomic_DNA"/>
</dbReference>
<protein>
    <submittedName>
        <fullName evidence="7">Monoheme cytochrome SoxX (Sulfur oxidation)</fullName>
    </submittedName>
</protein>
<evidence type="ECO:0000313" key="8">
    <source>
        <dbReference type="Proteomes" id="UP000295341"/>
    </source>
</evidence>
<evidence type="ECO:0000256" key="4">
    <source>
        <dbReference type="PROSITE-ProRule" id="PRU00433"/>
    </source>
</evidence>
<dbReference type="PIRSF" id="PIRSF024608">
    <property type="entry name" value="UCP024608"/>
    <property type="match status" value="1"/>
</dbReference>
<evidence type="ECO:0000313" key="7">
    <source>
        <dbReference type="EMBL" id="TDU26511.1"/>
    </source>
</evidence>
<dbReference type="SUPFAM" id="SSF46626">
    <property type="entry name" value="Cytochrome c"/>
    <property type="match status" value="1"/>
</dbReference>
<dbReference type="InterPro" id="IPR036909">
    <property type="entry name" value="Cyt_c-like_dom_sf"/>
</dbReference>
<dbReference type="OrthoDB" id="9808312at2"/>
<reference evidence="7 8" key="1">
    <citation type="submission" date="2019-03" db="EMBL/GenBank/DDBJ databases">
        <title>Genomic Encyclopedia of Type Strains, Phase IV (KMG-IV): sequencing the most valuable type-strain genomes for metagenomic binning, comparative biology and taxonomic classification.</title>
        <authorList>
            <person name="Goeker M."/>
        </authorList>
    </citation>
    <scope>NUCLEOTIDE SEQUENCE [LARGE SCALE GENOMIC DNA]</scope>
    <source>
        <strain evidence="7 8">DSM 26377</strain>
    </source>
</reference>
<dbReference type="InterPro" id="IPR030999">
    <property type="entry name" value="Thiosulf_SoxX"/>
</dbReference>
<feature type="signal peptide" evidence="5">
    <location>
        <begin position="1"/>
        <end position="26"/>
    </location>
</feature>
<dbReference type="InterPro" id="IPR016823">
    <property type="entry name" value="Thiosulf_SoxX_II"/>
</dbReference>
<dbReference type="RefSeq" id="WP_133882710.1">
    <property type="nucleotide sequence ID" value="NZ_SOBT01000010.1"/>
</dbReference>
<dbReference type="AlphaFoldDB" id="A0A4R7P0E1"/>
<dbReference type="GO" id="GO:0009055">
    <property type="term" value="F:electron transfer activity"/>
    <property type="evidence" value="ECO:0007669"/>
    <property type="project" value="InterPro"/>
</dbReference>
<evidence type="ECO:0000256" key="2">
    <source>
        <dbReference type="ARBA" id="ARBA00022723"/>
    </source>
</evidence>
<dbReference type="GO" id="GO:0046872">
    <property type="term" value="F:metal ion binding"/>
    <property type="evidence" value="ECO:0007669"/>
    <property type="project" value="UniProtKB-KW"/>
</dbReference>
<dbReference type="GO" id="GO:0020037">
    <property type="term" value="F:heme binding"/>
    <property type="evidence" value="ECO:0007669"/>
    <property type="project" value="InterPro"/>
</dbReference>
<gene>
    <name evidence="7" type="ORF">DFR24_3538</name>
</gene>
<dbReference type="Proteomes" id="UP000295341">
    <property type="component" value="Unassembled WGS sequence"/>
</dbReference>